<protein>
    <recommendedName>
        <fullName evidence="2">RING-type domain-containing protein</fullName>
    </recommendedName>
</protein>
<dbReference type="Gene3D" id="3.30.40.10">
    <property type="entry name" value="Zinc/RING finger domain, C3HC4 (zinc finger)"/>
    <property type="match status" value="1"/>
</dbReference>
<evidence type="ECO:0000313" key="3">
    <source>
        <dbReference type="EMBL" id="KAK3173839.1"/>
    </source>
</evidence>
<dbReference type="PANTHER" id="PTHR45676">
    <property type="entry name" value="RING-H2 FINGER PROTEIN ATL51-RELATED"/>
    <property type="match status" value="1"/>
</dbReference>
<dbReference type="CDD" id="cd16461">
    <property type="entry name" value="RING-H2_EL5-like"/>
    <property type="match status" value="1"/>
</dbReference>
<dbReference type="Pfam" id="PF13639">
    <property type="entry name" value="zf-RING_2"/>
    <property type="match status" value="1"/>
</dbReference>
<keyword evidence="1" id="KW-0479">Metal-binding</keyword>
<proteinExistence type="predicted"/>
<dbReference type="InterPro" id="IPR013083">
    <property type="entry name" value="Znf_RING/FYVE/PHD"/>
</dbReference>
<sequence length="189" mass="21527">MAVLNKKITIAHGRDGAAFVSVVHVYRCYCGFLQGAYSNVRGLLPQNLEAKFRELRLYINEVIPTYKFENNVGTFVQDWTVSCASMSNEFPFVPPTRNSTCSTCNSTISSESESDFLMCYLHDPLCEDGFMCSICLREFEHDEDIRILPECKHPFHVNCIDEWLFSHSTCPSCRANTPIVHTTPYNANF</sequence>
<dbReference type="PROSITE" id="PS50089">
    <property type="entry name" value="ZF_RING_2"/>
    <property type="match status" value="1"/>
</dbReference>
<feature type="domain" description="RING-type" evidence="2">
    <location>
        <begin position="132"/>
        <end position="174"/>
    </location>
</feature>
<gene>
    <name evidence="3" type="ORF">Dsin_032802</name>
</gene>
<name>A0AAD9Z998_9ROSI</name>
<dbReference type="SUPFAM" id="SSF57850">
    <property type="entry name" value="RING/U-box"/>
    <property type="match status" value="1"/>
</dbReference>
<reference evidence="3" key="1">
    <citation type="journal article" date="2023" name="Plant J.">
        <title>Genome sequences and population genomics provide insights into the demographic history, inbreeding, and mutation load of two 'living fossil' tree species of Dipteronia.</title>
        <authorList>
            <person name="Feng Y."/>
            <person name="Comes H.P."/>
            <person name="Chen J."/>
            <person name="Zhu S."/>
            <person name="Lu R."/>
            <person name="Zhang X."/>
            <person name="Li P."/>
            <person name="Qiu J."/>
            <person name="Olsen K.M."/>
            <person name="Qiu Y."/>
        </authorList>
    </citation>
    <scope>NUCLEOTIDE SEQUENCE</scope>
    <source>
        <strain evidence="3">NBL</strain>
    </source>
</reference>
<dbReference type="EMBL" id="JANJYJ010000633">
    <property type="protein sequence ID" value="KAK3173839.1"/>
    <property type="molecule type" value="Genomic_DNA"/>
</dbReference>
<dbReference type="SMART" id="SM00184">
    <property type="entry name" value="RING"/>
    <property type="match status" value="1"/>
</dbReference>
<organism evidence="3 4">
    <name type="scientific">Dipteronia sinensis</name>
    <dbReference type="NCBI Taxonomy" id="43782"/>
    <lineage>
        <taxon>Eukaryota</taxon>
        <taxon>Viridiplantae</taxon>
        <taxon>Streptophyta</taxon>
        <taxon>Embryophyta</taxon>
        <taxon>Tracheophyta</taxon>
        <taxon>Spermatophyta</taxon>
        <taxon>Magnoliopsida</taxon>
        <taxon>eudicotyledons</taxon>
        <taxon>Gunneridae</taxon>
        <taxon>Pentapetalae</taxon>
        <taxon>rosids</taxon>
        <taxon>malvids</taxon>
        <taxon>Sapindales</taxon>
        <taxon>Sapindaceae</taxon>
        <taxon>Hippocastanoideae</taxon>
        <taxon>Acereae</taxon>
        <taxon>Dipteronia</taxon>
    </lineage>
</organism>
<evidence type="ECO:0000259" key="2">
    <source>
        <dbReference type="PROSITE" id="PS50089"/>
    </source>
</evidence>
<dbReference type="AlphaFoldDB" id="A0AAD9Z998"/>
<keyword evidence="1" id="KW-0862">Zinc</keyword>
<accession>A0AAD9Z998</accession>
<dbReference type="GO" id="GO:0016567">
    <property type="term" value="P:protein ubiquitination"/>
    <property type="evidence" value="ECO:0007669"/>
    <property type="project" value="TreeGrafter"/>
</dbReference>
<keyword evidence="4" id="KW-1185">Reference proteome</keyword>
<evidence type="ECO:0000313" key="4">
    <source>
        <dbReference type="Proteomes" id="UP001281410"/>
    </source>
</evidence>
<dbReference type="PANTHER" id="PTHR45676:SF41">
    <property type="entry name" value="RING-H2 FINGER PROTEIN ATL66"/>
    <property type="match status" value="1"/>
</dbReference>
<keyword evidence="1" id="KW-0863">Zinc-finger</keyword>
<dbReference type="GO" id="GO:0008270">
    <property type="term" value="F:zinc ion binding"/>
    <property type="evidence" value="ECO:0007669"/>
    <property type="project" value="UniProtKB-KW"/>
</dbReference>
<evidence type="ECO:0000256" key="1">
    <source>
        <dbReference type="PROSITE-ProRule" id="PRU00175"/>
    </source>
</evidence>
<dbReference type="Proteomes" id="UP001281410">
    <property type="component" value="Unassembled WGS sequence"/>
</dbReference>
<comment type="caution">
    <text evidence="3">The sequence shown here is derived from an EMBL/GenBank/DDBJ whole genome shotgun (WGS) entry which is preliminary data.</text>
</comment>
<dbReference type="InterPro" id="IPR001841">
    <property type="entry name" value="Znf_RING"/>
</dbReference>